<dbReference type="Gene3D" id="3.30.200.20">
    <property type="entry name" value="Phosphorylase Kinase, domain 1"/>
    <property type="match status" value="1"/>
</dbReference>
<keyword evidence="7" id="KW-0067">ATP-binding</keyword>
<dbReference type="InterPro" id="IPR002912">
    <property type="entry name" value="ACT_dom"/>
</dbReference>
<evidence type="ECO:0000256" key="9">
    <source>
        <dbReference type="ARBA" id="ARBA00048679"/>
    </source>
</evidence>
<dbReference type="PRINTS" id="PR00109">
    <property type="entry name" value="TYRKINASE"/>
</dbReference>
<accession>A0A5N6NN49</accession>
<evidence type="ECO:0000256" key="10">
    <source>
        <dbReference type="SAM" id="MobiDB-lite"/>
    </source>
</evidence>
<dbReference type="SUPFAM" id="SSF56112">
    <property type="entry name" value="Protein kinase-like (PK-like)"/>
    <property type="match status" value="1"/>
</dbReference>
<dbReference type="PANTHER" id="PTHR44329:SF163">
    <property type="entry name" value="DUAL-SPECIFICITY KINASE TKL-PL-4 FAMILY"/>
    <property type="match status" value="1"/>
</dbReference>
<dbReference type="Gene3D" id="1.10.510.10">
    <property type="entry name" value="Transferase(Phosphotransferase) domain 1"/>
    <property type="match status" value="1"/>
</dbReference>
<proteinExistence type="inferred from homology"/>
<keyword evidence="4" id="KW-0808">Transferase</keyword>
<comment type="catalytic activity">
    <reaction evidence="9">
        <text>L-seryl-[protein] + ATP = O-phospho-L-seryl-[protein] + ADP + H(+)</text>
        <dbReference type="Rhea" id="RHEA:17989"/>
        <dbReference type="Rhea" id="RHEA-COMP:9863"/>
        <dbReference type="Rhea" id="RHEA-COMP:11604"/>
        <dbReference type="ChEBI" id="CHEBI:15378"/>
        <dbReference type="ChEBI" id="CHEBI:29999"/>
        <dbReference type="ChEBI" id="CHEBI:30616"/>
        <dbReference type="ChEBI" id="CHEBI:83421"/>
        <dbReference type="ChEBI" id="CHEBI:456216"/>
        <dbReference type="EC" id="2.7.11.1"/>
    </reaction>
</comment>
<evidence type="ECO:0000256" key="6">
    <source>
        <dbReference type="ARBA" id="ARBA00022777"/>
    </source>
</evidence>
<feature type="domain" description="ACT" evidence="12">
    <location>
        <begin position="192"/>
        <end position="266"/>
    </location>
</feature>
<dbReference type="InterPro" id="IPR051681">
    <property type="entry name" value="Ser/Thr_Kinases-Pseudokinases"/>
</dbReference>
<dbReference type="PANTHER" id="PTHR44329">
    <property type="entry name" value="SERINE/THREONINE-PROTEIN KINASE TNNI3K-RELATED"/>
    <property type="match status" value="1"/>
</dbReference>
<keyword evidence="6" id="KW-0418">Kinase</keyword>
<dbReference type="FunFam" id="3.30.200.20:FF:000060">
    <property type="entry name" value="Serine/threonine-protein kinase isoform 1"/>
    <property type="match status" value="1"/>
</dbReference>
<dbReference type="InterPro" id="IPR011009">
    <property type="entry name" value="Kinase-like_dom_sf"/>
</dbReference>
<feature type="region of interest" description="Disordered" evidence="10">
    <location>
        <begin position="1"/>
        <end position="36"/>
    </location>
</feature>
<reference evidence="13 14" key="1">
    <citation type="submission" date="2019-05" db="EMBL/GenBank/DDBJ databases">
        <title>Mikania micrantha, genome provides insights into the molecular mechanism of rapid growth.</title>
        <authorList>
            <person name="Liu B."/>
        </authorList>
    </citation>
    <scope>NUCLEOTIDE SEQUENCE [LARGE SCALE GENOMIC DNA]</scope>
    <source>
        <strain evidence="13">NLD-2019</strain>
        <tissue evidence="13">Leaf</tissue>
    </source>
</reference>
<evidence type="ECO:0000313" key="14">
    <source>
        <dbReference type="Proteomes" id="UP000326396"/>
    </source>
</evidence>
<keyword evidence="14" id="KW-1185">Reference proteome</keyword>
<dbReference type="PROSITE" id="PS00108">
    <property type="entry name" value="PROTEIN_KINASE_ST"/>
    <property type="match status" value="1"/>
</dbReference>
<dbReference type="GO" id="GO:0005524">
    <property type="term" value="F:ATP binding"/>
    <property type="evidence" value="ECO:0007669"/>
    <property type="project" value="UniProtKB-KW"/>
</dbReference>
<dbReference type="AlphaFoldDB" id="A0A5N6NN49"/>
<evidence type="ECO:0000256" key="7">
    <source>
        <dbReference type="ARBA" id="ARBA00022840"/>
    </source>
</evidence>
<evidence type="ECO:0000256" key="5">
    <source>
        <dbReference type="ARBA" id="ARBA00022741"/>
    </source>
</evidence>
<comment type="similarity">
    <text evidence="1">Belongs to the protein kinase superfamily. TKL Ser/Thr protein kinase family. RAF subfamily.</text>
</comment>
<feature type="domain" description="Protein kinase" evidence="11">
    <location>
        <begin position="292"/>
        <end position="587"/>
    </location>
</feature>
<dbReference type="PROSITE" id="PS50011">
    <property type="entry name" value="PROTEIN_KINASE_DOM"/>
    <property type="match status" value="1"/>
</dbReference>
<dbReference type="OrthoDB" id="4062651at2759"/>
<feature type="compositionally biased region" description="Basic and acidic residues" evidence="10">
    <location>
        <begin position="1"/>
        <end position="10"/>
    </location>
</feature>
<dbReference type="SUPFAM" id="SSF55021">
    <property type="entry name" value="ACT-like"/>
    <property type="match status" value="1"/>
</dbReference>
<dbReference type="InterPro" id="IPR045865">
    <property type="entry name" value="ACT-like_dom_sf"/>
</dbReference>
<dbReference type="Proteomes" id="UP000326396">
    <property type="component" value="Linkage Group LG18"/>
</dbReference>
<gene>
    <name evidence="13" type="ORF">E3N88_18816</name>
</gene>
<dbReference type="PROSITE" id="PS51671">
    <property type="entry name" value="ACT"/>
    <property type="match status" value="1"/>
</dbReference>
<dbReference type="CDD" id="cd13999">
    <property type="entry name" value="STKc_MAP3K-like"/>
    <property type="match status" value="1"/>
</dbReference>
<sequence length="725" mass="82308">MVTVDNDDRNGMSAESSRRFTAAKNNDKSSNRHQKLKVYNETLRRLKESGNDEAKQPGFDDELLAHFDRLPVRYALDVNVESAEDVLVHKRLLSLAHDPANGPAFDVRLVQTPSNPFTTSSYCLFSFSLISSLSVGSSVLLRLLTYDSIYPPPAFGSSTDLEALALEATEISSCNENGTVNTHTNFPRQLHEITISMDDKPKLLNQLTCLLAEIGLNIQEAHAFSTVDHYSLDVFVVDGWPHEETDELRDAIEKKLARLEKQDLPDHHSSALYHFNIPNDGTDEWEIDPQFLTLDHKVASGSYGDLYKGTYRGQEVAIKMLKAENITTNMQQDFIQEVYIMRKIRHKNVVQFIGACTDTSSLSIVTEFMSGGSVYDYLHKQKGTFKLPILLKVASDISKGMNYLHQNNIIHRDLKAANLLMDENDVVKVADFGVARVKAQTGVMTAETGTYRWMAPEVIEHKPYDLKADVFSFGIVLWELLTGRLPYEYLTPVQAAIGVVQKVGGFVSRWVLDHGCKGRERMVRRSDIHNCGCWHRWMQNWKNNPRLLMLRKSLQELIWNRPRLLLLRIDNPTPRSSTTTVVAVITLGLVAMAERGREIISYRRRRNRNMTLDSDNQKQARVGEPDRKEATCSPMPNPNAKKVSNLVNEDQSHVQEVATCPSIAQSQRQQLSNLVHQDQSHVQGHKEYGRWESMSIQEKIIPLSRIWGLNVSELWEATKTRHLGF</sequence>
<dbReference type="GO" id="GO:0004674">
    <property type="term" value="F:protein serine/threonine kinase activity"/>
    <property type="evidence" value="ECO:0007669"/>
    <property type="project" value="UniProtKB-KW"/>
</dbReference>
<evidence type="ECO:0000259" key="11">
    <source>
        <dbReference type="PROSITE" id="PS50011"/>
    </source>
</evidence>
<dbReference type="Pfam" id="PF07714">
    <property type="entry name" value="PK_Tyr_Ser-Thr"/>
    <property type="match status" value="1"/>
</dbReference>
<evidence type="ECO:0000256" key="8">
    <source>
        <dbReference type="ARBA" id="ARBA00047899"/>
    </source>
</evidence>
<evidence type="ECO:0000256" key="3">
    <source>
        <dbReference type="ARBA" id="ARBA00022527"/>
    </source>
</evidence>
<feature type="region of interest" description="Disordered" evidence="10">
    <location>
        <begin position="610"/>
        <end position="639"/>
    </location>
</feature>
<dbReference type="SMART" id="SM00220">
    <property type="entry name" value="S_TKc"/>
    <property type="match status" value="1"/>
</dbReference>
<feature type="compositionally biased region" description="Basic and acidic residues" evidence="10">
    <location>
        <begin position="615"/>
        <end position="630"/>
    </location>
</feature>
<dbReference type="InterPro" id="IPR001245">
    <property type="entry name" value="Ser-Thr/Tyr_kinase_cat_dom"/>
</dbReference>
<evidence type="ECO:0000313" key="13">
    <source>
        <dbReference type="EMBL" id="KAD4982145.1"/>
    </source>
</evidence>
<comment type="catalytic activity">
    <reaction evidence="8">
        <text>L-threonyl-[protein] + ATP = O-phospho-L-threonyl-[protein] + ADP + H(+)</text>
        <dbReference type="Rhea" id="RHEA:46608"/>
        <dbReference type="Rhea" id="RHEA-COMP:11060"/>
        <dbReference type="Rhea" id="RHEA-COMP:11605"/>
        <dbReference type="ChEBI" id="CHEBI:15378"/>
        <dbReference type="ChEBI" id="CHEBI:30013"/>
        <dbReference type="ChEBI" id="CHEBI:30616"/>
        <dbReference type="ChEBI" id="CHEBI:61977"/>
        <dbReference type="ChEBI" id="CHEBI:456216"/>
        <dbReference type="EC" id="2.7.11.1"/>
    </reaction>
</comment>
<evidence type="ECO:0000256" key="2">
    <source>
        <dbReference type="ARBA" id="ARBA00012513"/>
    </source>
</evidence>
<protein>
    <recommendedName>
        <fullName evidence="2">non-specific serine/threonine protein kinase</fullName>
        <ecNumber evidence="2">2.7.11.1</ecNumber>
    </recommendedName>
</protein>
<evidence type="ECO:0000256" key="4">
    <source>
        <dbReference type="ARBA" id="ARBA00022679"/>
    </source>
</evidence>
<dbReference type="InterPro" id="IPR008271">
    <property type="entry name" value="Ser/Thr_kinase_AS"/>
</dbReference>
<keyword evidence="3" id="KW-0723">Serine/threonine-protein kinase</keyword>
<organism evidence="13 14">
    <name type="scientific">Mikania micrantha</name>
    <name type="common">bitter vine</name>
    <dbReference type="NCBI Taxonomy" id="192012"/>
    <lineage>
        <taxon>Eukaryota</taxon>
        <taxon>Viridiplantae</taxon>
        <taxon>Streptophyta</taxon>
        <taxon>Embryophyta</taxon>
        <taxon>Tracheophyta</taxon>
        <taxon>Spermatophyta</taxon>
        <taxon>Magnoliopsida</taxon>
        <taxon>eudicotyledons</taxon>
        <taxon>Gunneridae</taxon>
        <taxon>Pentapetalae</taxon>
        <taxon>asterids</taxon>
        <taxon>campanulids</taxon>
        <taxon>Asterales</taxon>
        <taxon>Asteraceae</taxon>
        <taxon>Asteroideae</taxon>
        <taxon>Heliantheae alliance</taxon>
        <taxon>Eupatorieae</taxon>
        <taxon>Mikania</taxon>
    </lineage>
</organism>
<comment type="caution">
    <text evidence="13">The sequence shown here is derived from an EMBL/GenBank/DDBJ whole genome shotgun (WGS) entry which is preliminary data.</text>
</comment>
<evidence type="ECO:0000256" key="1">
    <source>
        <dbReference type="ARBA" id="ARBA00010507"/>
    </source>
</evidence>
<keyword evidence="5" id="KW-0547">Nucleotide-binding</keyword>
<dbReference type="InterPro" id="IPR000719">
    <property type="entry name" value="Prot_kinase_dom"/>
</dbReference>
<name>A0A5N6NN49_9ASTR</name>
<evidence type="ECO:0000259" key="12">
    <source>
        <dbReference type="PROSITE" id="PS51671"/>
    </source>
</evidence>
<dbReference type="EC" id="2.7.11.1" evidence="2"/>
<dbReference type="EMBL" id="SZYD01000010">
    <property type="protein sequence ID" value="KAD4982145.1"/>
    <property type="molecule type" value="Genomic_DNA"/>
</dbReference>